<keyword evidence="3" id="KW-0804">Transcription</keyword>
<evidence type="ECO:0000259" key="4">
    <source>
        <dbReference type="PROSITE" id="PS51118"/>
    </source>
</evidence>
<dbReference type="EMBL" id="QGGV01000013">
    <property type="protein sequence ID" value="PWK53566.1"/>
    <property type="molecule type" value="Genomic_DNA"/>
</dbReference>
<dbReference type="SUPFAM" id="SSF46785">
    <property type="entry name" value="Winged helix' DNA-binding domain"/>
    <property type="match status" value="1"/>
</dbReference>
<dbReference type="InterPro" id="IPR036388">
    <property type="entry name" value="WH-like_DNA-bd_sf"/>
</dbReference>
<dbReference type="PANTHER" id="PTHR33204">
    <property type="entry name" value="TRANSCRIPTIONAL REGULATOR, MARR FAMILY"/>
    <property type="match status" value="1"/>
</dbReference>
<name>A0A316G0S7_9RHOB</name>
<dbReference type="AlphaFoldDB" id="A0A316G0S7"/>
<feature type="domain" description="HTH hxlR-type" evidence="4">
    <location>
        <begin position="8"/>
        <end position="104"/>
    </location>
</feature>
<keyword evidence="1" id="KW-0805">Transcription regulation</keyword>
<dbReference type="InterPro" id="IPR011991">
    <property type="entry name" value="ArsR-like_HTH"/>
</dbReference>
<dbReference type="InterPro" id="IPR036390">
    <property type="entry name" value="WH_DNA-bd_sf"/>
</dbReference>
<evidence type="ECO:0000256" key="3">
    <source>
        <dbReference type="ARBA" id="ARBA00023163"/>
    </source>
</evidence>
<gene>
    <name evidence="5" type="ORF">C8D95_11391</name>
</gene>
<evidence type="ECO:0000313" key="5">
    <source>
        <dbReference type="EMBL" id="PWK53566.1"/>
    </source>
</evidence>
<evidence type="ECO:0000256" key="2">
    <source>
        <dbReference type="ARBA" id="ARBA00023125"/>
    </source>
</evidence>
<proteinExistence type="predicted"/>
<dbReference type="RefSeq" id="WP_164721716.1">
    <property type="nucleotide sequence ID" value="NZ_CP034588.1"/>
</dbReference>
<dbReference type="Proteomes" id="UP000245390">
    <property type="component" value="Unassembled WGS sequence"/>
</dbReference>
<dbReference type="PANTHER" id="PTHR33204:SF18">
    <property type="entry name" value="TRANSCRIPTIONAL REGULATORY PROTEIN"/>
    <property type="match status" value="1"/>
</dbReference>
<protein>
    <submittedName>
        <fullName evidence="5">HxlR family transcriptional regulator</fullName>
    </submittedName>
</protein>
<dbReference type="Pfam" id="PF01638">
    <property type="entry name" value="HxlR"/>
    <property type="match status" value="1"/>
</dbReference>
<evidence type="ECO:0000313" key="6">
    <source>
        <dbReference type="Proteomes" id="UP000245390"/>
    </source>
</evidence>
<dbReference type="InterPro" id="IPR002577">
    <property type="entry name" value="HTH_HxlR"/>
</dbReference>
<sequence>MKSYGQFCPVAKAAELFCERWSALIIRDLASGPRRFSELQKGVPLMSPSILSSRLKWLVAEGVVARYDIGAKRPGYVLTEAGREFVPLVEALGIWGQRWTRRELMDHEIDLGLLVWSLESSSNPDVFGRKRCLIQLELTDQPEAKRYWWFLNQKGRCELCVDNPGGELNLYVACTLPDAIYIVRGDLTTAMAIETRRLELLGDAWARRRFVEWLNLGPLTQMRSHRPGA</sequence>
<dbReference type="InterPro" id="IPR036527">
    <property type="entry name" value="SCP2_sterol-bd_dom_sf"/>
</dbReference>
<organism evidence="5 6">
    <name type="scientific">Silicimonas algicola</name>
    <dbReference type="NCBI Taxonomy" id="1826607"/>
    <lineage>
        <taxon>Bacteria</taxon>
        <taxon>Pseudomonadati</taxon>
        <taxon>Pseudomonadota</taxon>
        <taxon>Alphaproteobacteria</taxon>
        <taxon>Rhodobacterales</taxon>
        <taxon>Paracoccaceae</taxon>
    </lineage>
</organism>
<dbReference type="GO" id="GO:0003677">
    <property type="term" value="F:DNA binding"/>
    <property type="evidence" value="ECO:0007669"/>
    <property type="project" value="UniProtKB-KW"/>
</dbReference>
<accession>A0A316G0S7</accession>
<dbReference type="CDD" id="cd00090">
    <property type="entry name" value="HTH_ARSR"/>
    <property type="match status" value="1"/>
</dbReference>
<dbReference type="PROSITE" id="PS51118">
    <property type="entry name" value="HTH_HXLR"/>
    <property type="match status" value="1"/>
</dbReference>
<dbReference type="Gene3D" id="1.10.10.10">
    <property type="entry name" value="Winged helix-like DNA-binding domain superfamily/Winged helix DNA-binding domain"/>
    <property type="match status" value="1"/>
</dbReference>
<evidence type="ECO:0000256" key="1">
    <source>
        <dbReference type="ARBA" id="ARBA00023015"/>
    </source>
</evidence>
<reference evidence="5 6" key="1">
    <citation type="submission" date="2018-05" db="EMBL/GenBank/DDBJ databases">
        <title>Genomic Encyclopedia of Type Strains, Phase IV (KMG-IV): sequencing the most valuable type-strain genomes for metagenomic binning, comparative biology and taxonomic classification.</title>
        <authorList>
            <person name="Goeker M."/>
        </authorList>
    </citation>
    <scope>NUCLEOTIDE SEQUENCE [LARGE SCALE GENOMIC DNA]</scope>
    <source>
        <strain evidence="5 6">DSM 103371</strain>
    </source>
</reference>
<keyword evidence="6" id="KW-1185">Reference proteome</keyword>
<comment type="caution">
    <text evidence="5">The sequence shown here is derived from an EMBL/GenBank/DDBJ whole genome shotgun (WGS) entry which is preliminary data.</text>
</comment>
<dbReference type="GO" id="GO:0006355">
    <property type="term" value="P:regulation of DNA-templated transcription"/>
    <property type="evidence" value="ECO:0007669"/>
    <property type="project" value="UniProtKB-ARBA"/>
</dbReference>
<keyword evidence="2" id="KW-0238">DNA-binding</keyword>
<dbReference type="SUPFAM" id="SSF55718">
    <property type="entry name" value="SCP-like"/>
    <property type="match status" value="1"/>
</dbReference>